<keyword evidence="2" id="KW-0472">Membrane</keyword>
<dbReference type="Proteomes" id="UP000018538">
    <property type="component" value="Unassembled WGS sequence"/>
</dbReference>
<feature type="compositionally biased region" description="Basic and acidic residues" evidence="1">
    <location>
        <begin position="235"/>
        <end position="247"/>
    </location>
</feature>
<evidence type="ECO:0000256" key="2">
    <source>
        <dbReference type="SAM" id="Phobius"/>
    </source>
</evidence>
<gene>
    <name evidence="3" type="ORF">YYC_00220</name>
</gene>
<proteinExistence type="predicted"/>
<evidence type="ECO:0000256" key="1">
    <source>
        <dbReference type="SAM" id="MobiDB-lite"/>
    </source>
</evidence>
<keyword evidence="4" id="KW-1185">Reference proteome</keyword>
<feature type="transmembrane region" description="Helical" evidence="2">
    <location>
        <begin position="280"/>
        <end position="305"/>
    </location>
</feature>
<dbReference type="EMBL" id="KI635723">
    <property type="protein sequence ID" value="ETB63465.1"/>
    <property type="molecule type" value="Genomic_DNA"/>
</dbReference>
<protein>
    <recommendedName>
        <fullName evidence="5">YIR protein</fullName>
    </recommendedName>
</protein>
<evidence type="ECO:0000313" key="3">
    <source>
        <dbReference type="EMBL" id="ETB63465.1"/>
    </source>
</evidence>
<dbReference type="NCBIfam" id="TIGR01590">
    <property type="entry name" value="yir-bir-cir_Pla"/>
    <property type="match status" value="1"/>
</dbReference>
<dbReference type="InterPro" id="IPR006477">
    <property type="entry name" value="Yir_bir_cir"/>
</dbReference>
<keyword evidence="2" id="KW-1133">Transmembrane helix</keyword>
<feature type="compositionally biased region" description="Polar residues" evidence="1">
    <location>
        <begin position="221"/>
        <end position="234"/>
    </location>
</feature>
<dbReference type="Pfam" id="PF06022">
    <property type="entry name" value="Cir_Bir_Yir"/>
    <property type="match status" value="1"/>
</dbReference>
<organism evidence="3 4">
    <name type="scientific">Plasmodium yoelii 17X</name>
    <dbReference type="NCBI Taxonomy" id="1323249"/>
    <lineage>
        <taxon>Eukaryota</taxon>
        <taxon>Sar</taxon>
        <taxon>Alveolata</taxon>
        <taxon>Apicomplexa</taxon>
        <taxon>Aconoidasida</taxon>
        <taxon>Haemosporida</taxon>
        <taxon>Plasmodiidae</taxon>
        <taxon>Plasmodium</taxon>
        <taxon>Plasmodium (Vinckeia)</taxon>
    </lineage>
</organism>
<name>V7PWF5_PLAYE</name>
<keyword evidence="2" id="KW-0812">Transmembrane</keyword>
<evidence type="ECO:0000313" key="4">
    <source>
        <dbReference type="Proteomes" id="UP000018538"/>
    </source>
</evidence>
<feature type="region of interest" description="Disordered" evidence="1">
    <location>
        <begin position="221"/>
        <end position="269"/>
    </location>
</feature>
<reference evidence="3 4" key="1">
    <citation type="submission" date="2013-11" db="EMBL/GenBank/DDBJ databases">
        <title>The Genome Sequence of Plasmodium yoelii 17X.</title>
        <authorList>
            <consortium name="The Broad Institute Genomics Platform"/>
            <consortium name="The Broad Institute Genome Sequencing Center for Infectious Disease"/>
            <person name="Neafsey D."/>
            <person name="Adams J."/>
            <person name="Walker B."/>
            <person name="Young S.K."/>
            <person name="Zeng Q."/>
            <person name="Gargeya S."/>
            <person name="Fitzgerald M."/>
            <person name="Haas B."/>
            <person name="Abouelleil A."/>
            <person name="Alvarado L."/>
            <person name="Chapman S.B."/>
            <person name="Gainer-Dewar J."/>
            <person name="Goldberg J."/>
            <person name="Griggs A."/>
            <person name="Gujja S."/>
            <person name="Hansen M."/>
            <person name="Howarth C."/>
            <person name="Imamovic A."/>
            <person name="Ireland A."/>
            <person name="Larimer J."/>
            <person name="McCowan C."/>
            <person name="Murphy C."/>
            <person name="Pearson M."/>
            <person name="Poon T.W."/>
            <person name="Priest M."/>
            <person name="Roberts A."/>
            <person name="Saif S."/>
            <person name="Shea T."/>
            <person name="Sykes S."/>
            <person name="Wortman J."/>
            <person name="Nusbaum C."/>
            <person name="Birren B."/>
        </authorList>
    </citation>
    <scope>NUCLEOTIDE SEQUENCE [LARGE SCALE GENOMIC DNA]</scope>
    <source>
        <strain evidence="3 4">17X</strain>
    </source>
</reference>
<feature type="compositionally biased region" description="Polar residues" evidence="1">
    <location>
        <begin position="249"/>
        <end position="269"/>
    </location>
</feature>
<evidence type="ECO:0008006" key="5">
    <source>
        <dbReference type="Google" id="ProtNLM"/>
    </source>
</evidence>
<sequence>MAINKMCGDFTTFWKFFPDELKDSGESKEYDFNFRMLKKYCPKESCNNDIDKINAGCLWLINEFFVRLGFSADPHTLKYDSVCIIIWLGYIISLKSHNGINKLIDYYSSHIQNNEEYSKREISDDKYKNYKNIIDEIQEYMNIDINDMPKFYKLLKLLCNMNTAYTNNNSSNFSEYANKFADRYTELFNNDNNDKDNSYNKILNVLSIYYDKFGKGNKFNTTSIDRPSLPTQKTTQKDNPEDPEVTKATEISSEQGKSDISTATPSSNMTLSDSSLVNKLVIVLPILAAIPIFLGIAYKYSLFGFRKRSQKQKLREKLKK</sequence>
<dbReference type="AlphaFoldDB" id="V7PWF5"/>
<accession>V7PWF5</accession>
<dbReference type="OrthoDB" id="373153at2759"/>